<proteinExistence type="inferred from homology"/>
<evidence type="ECO:0000256" key="1">
    <source>
        <dbReference type="ARBA" id="ARBA00006432"/>
    </source>
</evidence>
<reference evidence="5 6" key="1">
    <citation type="submission" date="2017-07" db="EMBL/GenBank/DDBJ databases">
        <title>Draft sequence of Rhodococcus enclensis 23b-28.</title>
        <authorList>
            <person name="Besaury L."/>
            <person name="Sancelme M."/>
            <person name="Amato P."/>
            <person name="Lallement A."/>
            <person name="Delort A.-M."/>
        </authorList>
    </citation>
    <scope>NUCLEOTIDE SEQUENCE [LARGE SCALE GENOMIC DNA]</scope>
    <source>
        <strain evidence="5 6">23b-28</strain>
    </source>
</reference>
<feature type="domain" description="AMP-binding enzyme C-terminal" evidence="4">
    <location>
        <begin position="424"/>
        <end position="499"/>
    </location>
</feature>
<dbReference type="Gene3D" id="3.30.300.30">
    <property type="match status" value="1"/>
</dbReference>
<dbReference type="EMBL" id="NOVD01000002">
    <property type="protein sequence ID" value="PCK28782.1"/>
    <property type="molecule type" value="Genomic_DNA"/>
</dbReference>
<evidence type="ECO:0000259" key="3">
    <source>
        <dbReference type="Pfam" id="PF00501"/>
    </source>
</evidence>
<dbReference type="Gene3D" id="3.40.50.12780">
    <property type="entry name" value="N-terminal domain of ligase-like"/>
    <property type="match status" value="1"/>
</dbReference>
<protein>
    <submittedName>
        <fullName evidence="5">AMP-dependent synthetase</fullName>
    </submittedName>
</protein>
<dbReference type="InterPro" id="IPR020845">
    <property type="entry name" value="AMP-binding_CS"/>
</dbReference>
<accession>A0A2A5JHE0</accession>
<dbReference type="FunFam" id="3.30.300.30:FF:000008">
    <property type="entry name" value="2,3-dihydroxybenzoate-AMP ligase"/>
    <property type="match status" value="1"/>
</dbReference>
<gene>
    <name evidence="5" type="ORF">CHR55_03480</name>
</gene>
<dbReference type="RefSeq" id="WP_063315142.1">
    <property type="nucleotide sequence ID" value="NZ_AP023172.1"/>
</dbReference>
<comment type="similarity">
    <text evidence="1">Belongs to the ATP-dependent AMP-binding enzyme family.</text>
</comment>
<evidence type="ECO:0000259" key="4">
    <source>
        <dbReference type="Pfam" id="PF13193"/>
    </source>
</evidence>
<keyword evidence="2" id="KW-0436">Ligase</keyword>
<dbReference type="Pfam" id="PF13193">
    <property type="entry name" value="AMP-binding_C"/>
    <property type="match status" value="1"/>
</dbReference>
<comment type="caution">
    <text evidence="5">The sequence shown here is derived from an EMBL/GenBank/DDBJ whole genome shotgun (WGS) entry which is preliminary data.</text>
</comment>
<dbReference type="Pfam" id="PF00501">
    <property type="entry name" value="AMP-binding"/>
    <property type="match status" value="1"/>
</dbReference>
<dbReference type="InterPro" id="IPR000873">
    <property type="entry name" value="AMP-dep_synth/lig_dom"/>
</dbReference>
<dbReference type="PROSITE" id="PS00455">
    <property type="entry name" value="AMP_BINDING"/>
    <property type="match status" value="1"/>
</dbReference>
<dbReference type="InterPro" id="IPR042099">
    <property type="entry name" value="ANL_N_sf"/>
</dbReference>
<evidence type="ECO:0000313" key="6">
    <source>
        <dbReference type="Proteomes" id="UP000230886"/>
    </source>
</evidence>
<dbReference type="InterPro" id="IPR050237">
    <property type="entry name" value="ATP-dep_AMP-bd_enzyme"/>
</dbReference>
<dbReference type="PANTHER" id="PTHR43767:SF7">
    <property type="entry name" value="MEDIUM_LONG-CHAIN-FATTY-ACID--COA LIGASE FADD8"/>
    <property type="match status" value="1"/>
</dbReference>
<evidence type="ECO:0000256" key="2">
    <source>
        <dbReference type="ARBA" id="ARBA00022598"/>
    </source>
</evidence>
<feature type="domain" description="AMP-dependent synthetase/ligase" evidence="3">
    <location>
        <begin position="8"/>
        <end position="374"/>
    </location>
</feature>
<dbReference type="CDD" id="cd17631">
    <property type="entry name" value="FACL_FadD13-like"/>
    <property type="match status" value="1"/>
</dbReference>
<dbReference type="PANTHER" id="PTHR43767">
    <property type="entry name" value="LONG-CHAIN-FATTY-ACID--COA LIGASE"/>
    <property type="match status" value="1"/>
</dbReference>
<organism evidence="5 6">
    <name type="scientific">Rhodococcus qingshengii</name>
    <dbReference type="NCBI Taxonomy" id="334542"/>
    <lineage>
        <taxon>Bacteria</taxon>
        <taxon>Bacillati</taxon>
        <taxon>Actinomycetota</taxon>
        <taxon>Actinomycetes</taxon>
        <taxon>Mycobacteriales</taxon>
        <taxon>Nocardiaceae</taxon>
        <taxon>Rhodococcus</taxon>
        <taxon>Rhodococcus erythropolis group</taxon>
    </lineage>
</organism>
<dbReference type="Proteomes" id="UP000230886">
    <property type="component" value="Unassembled WGS sequence"/>
</dbReference>
<dbReference type="InterPro" id="IPR025110">
    <property type="entry name" value="AMP-bd_C"/>
</dbReference>
<dbReference type="AlphaFoldDB" id="A0A2A5JHE0"/>
<dbReference type="GO" id="GO:0016877">
    <property type="term" value="F:ligase activity, forming carbon-sulfur bonds"/>
    <property type="evidence" value="ECO:0007669"/>
    <property type="project" value="UniProtKB-ARBA"/>
</dbReference>
<name>A0A2A5JHE0_RHOSG</name>
<accession>A0A7I8AZM7</accession>
<dbReference type="InterPro" id="IPR045851">
    <property type="entry name" value="AMP-bd_C_sf"/>
</dbReference>
<evidence type="ECO:0000313" key="5">
    <source>
        <dbReference type="EMBL" id="PCK28782.1"/>
    </source>
</evidence>
<sequence length="518" mass="55839">MNLGTYLARSASYYPDLEALVCGEGRWTYSELDTAANRLASALAVTGTRPGHMIGTFAGNCGELVVTEMALYKGGFVRVPINARLGADELGHILADADVRVLFVDPAHAEMALKVVADAGLNCRVIDYSTSTPGADSYHELTTRGSEDNVEVDVDIDAPAVLNYTSGSTGKLKAAVQSHGNRLANMRKRLMSPEGAPTVGDRYLAPGPITHASGMVMLGMFARGAAVVILPAWDTRTFLQTIERERITTTMVVPTMLNLLMDHPSVTEVDLSSLRCIGVGAAPVSPQRLRDAVKVFGPIVIQGYGLGETTSVVTVLTAEDVVRGIESDPELLLSCGRPAYDTDVRVVDDNGVQVPAGTIGEIVASGPDCVREYFHEPELSAETFRNGWVHTGDVGYFREDGYLFIVDRKKDMIISGGFNIYCSEVEAALYEHPAVSEVCVVGVPDPKWGEAVKAVVVTRDGTDTTAMELIAHCSTRLASMKKPRSVDFADSLPVNRNGKIDRRAIRATYWTTADRHVN</sequence>
<dbReference type="SUPFAM" id="SSF56801">
    <property type="entry name" value="Acetyl-CoA synthetase-like"/>
    <property type="match status" value="1"/>
</dbReference>
<dbReference type="GeneID" id="64139136"/>